<accession>A0A4R4VGL7</accession>
<dbReference type="InterPro" id="IPR011009">
    <property type="entry name" value="Kinase-like_dom_sf"/>
</dbReference>
<dbReference type="GO" id="GO:0016740">
    <property type="term" value="F:transferase activity"/>
    <property type="evidence" value="ECO:0007669"/>
    <property type="project" value="UniProtKB-KW"/>
</dbReference>
<keyword evidence="3" id="KW-1185">Reference proteome</keyword>
<dbReference type="InterPro" id="IPR002575">
    <property type="entry name" value="Aminoglycoside_PTrfase"/>
</dbReference>
<reference evidence="2 3" key="1">
    <citation type="submission" date="2019-03" db="EMBL/GenBank/DDBJ databases">
        <title>Draft genome sequences of novel Actinobacteria.</title>
        <authorList>
            <person name="Sahin N."/>
            <person name="Ay H."/>
            <person name="Saygin H."/>
        </authorList>
    </citation>
    <scope>NUCLEOTIDE SEQUENCE [LARGE SCALE GENOMIC DNA]</scope>
    <source>
        <strain evidence="2 3">16K309</strain>
    </source>
</reference>
<evidence type="ECO:0000313" key="3">
    <source>
        <dbReference type="Proteomes" id="UP000295674"/>
    </source>
</evidence>
<dbReference type="EMBL" id="SMKS01000064">
    <property type="protein sequence ID" value="TDD01294.1"/>
    <property type="molecule type" value="Genomic_DNA"/>
</dbReference>
<dbReference type="Pfam" id="PF01636">
    <property type="entry name" value="APH"/>
    <property type="match status" value="1"/>
</dbReference>
<organism evidence="2 3">
    <name type="scientific">Saccharopolyspora terrae</name>
    <dbReference type="NCBI Taxonomy" id="2530384"/>
    <lineage>
        <taxon>Bacteria</taxon>
        <taxon>Bacillati</taxon>
        <taxon>Actinomycetota</taxon>
        <taxon>Actinomycetes</taxon>
        <taxon>Pseudonocardiales</taxon>
        <taxon>Pseudonocardiaceae</taxon>
        <taxon>Saccharopolyspora</taxon>
    </lineage>
</organism>
<keyword evidence="2" id="KW-0808">Transferase</keyword>
<gene>
    <name evidence="2" type="ORF">E1181_25665</name>
</gene>
<dbReference type="Gene3D" id="3.90.1200.10">
    <property type="match status" value="1"/>
</dbReference>
<dbReference type="RefSeq" id="WP_132678594.1">
    <property type="nucleotide sequence ID" value="NZ_SMKS01000064.1"/>
</dbReference>
<dbReference type="Proteomes" id="UP000295674">
    <property type="component" value="Unassembled WGS sequence"/>
</dbReference>
<feature type="domain" description="Aminoglycoside phosphotransferase" evidence="1">
    <location>
        <begin position="46"/>
        <end position="248"/>
    </location>
</feature>
<dbReference type="SUPFAM" id="SSF56112">
    <property type="entry name" value="Protein kinase-like (PK-like)"/>
    <property type="match status" value="1"/>
</dbReference>
<name>A0A4R4VGL7_9PSEU</name>
<protein>
    <submittedName>
        <fullName evidence="2">Aminoglycoside phosphotransferase family protein</fullName>
    </submittedName>
</protein>
<evidence type="ECO:0000259" key="1">
    <source>
        <dbReference type="Pfam" id="PF01636"/>
    </source>
</evidence>
<dbReference type="OrthoDB" id="3723194at2"/>
<sequence length="298" mass="33208">MTTASFSADTTRAVTEAACAEAGIPSDDARLMRLGENALFHIPSCSVVVRIARTMDYWADVVREVAVSKWLHQAGISAAQVVDSVGQPLAVDGHPVTFWRFISGEPAPYSRIGDLGSLLRRLHGLEPPAELQLPNEDILDRVQPRVEKAPIAESDRRFLLRRLDELSDEVAALEYVLPASAVHGDAHIGNIMIAEDGAPVLIDFERFAYGQPEWDLGMTATEFRTAGWWSDAQYQTFVDAYGFDVTQWSGFRTVQAVHQLKMTTWIMQNVQESQDIADEYDARMRTIRDGLASTWSPR</sequence>
<proteinExistence type="predicted"/>
<comment type="caution">
    <text evidence="2">The sequence shown here is derived from an EMBL/GenBank/DDBJ whole genome shotgun (WGS) entry which is preliminary data.</text>
</comment>
<evidence type="ECO:0000313" key="2">
    <source>
        <dbReference type="EMBL" id="TDD01294.1"/>
    </source>
</evidence>
<dbReference type="AlphaFoldDB" id="A0A4R4VGL7"/>